<name>A4Y0R6_ECTM1</name>
<evidence type="ECO:0000256" key="1">
    <source>
        <dbReference type="SAM" id="MobiDB-lite"/>
    </source>
</evidence>
<dbReference type="InterPro" id="IPR009506">
    <property type="entry name" value="YjiS-like"/>
</dbReference>
<dbReference type="STRING" id="399739.Pmen_4435"/>
<dbReference type="KEGG" id="pmy:Pmen_4435"/>
<organism evidence="3">
    <name type="scientific">Ectopseudomonas mendocina (strain ymp)</name>
    <name type="common">Pseudomonas mendocina</name>
    <dbReference type="NCBI Taxonomy" id="399739"/>
    <lineage>
        <taxon>Bacteria</taxon>
        <taxon>Pseudomonadati</taxon>
        <taxon>Pseudomonadota</taxon>
        <taxon>Gammaproteobacteria</taxon>
        <taxon>Pseudomonadales</taxon>
        <taxon>Pseudomonadaceae</taxon>
        <taxon>Ectopseudomonas</taxon>
    </lineage>
</organism>
<reference evidence="3" key="1">
    <citation type="submission" date="2007-04" db="EMBL/GenBank/DDBJ databases">
        <title>Complete sequence of Pseudomonas mendocina ymp.</title>
        <authorList>
            <consortium name="US DOE Joint Genome Institute"/>
            <person name="Copeland A."/>
            <person name="Lucas S."/>
            <person name="Lapidus A."/>
            <person name="Barry K."/>
            <person name="Glavina del Rio T."/>
            <person name="Dalin E."/>
            <person name="Tice H."/>
            <person name="Pitluck S."/>
            <person name="Kiss H."/>
            <person name="Brettin T."/>
            <person name="Detter J.C."/>
            <person name="Bruce D."/>
            <person name="Han C."/>
            <person name="Schmutz J."/>
            <person name="Larimer F."/>
            <person name="Land M."/>
            <person name="Hauser L."/>
            <person name="Kyrpides N."/>
            <person name="Mikhailova N."/>
            <person name="Hersman L."/>
            <person name="Dubois J."/>
            <person name="Maurice P."/>
            <person name="Richardson P."/>
        </authorList>
    </citation>
    <scope>NUCLEOTIDE SEQUENCE [LARGE SCALE GENOMIC DNA]</scope>
    <source>
        <strain evidence="3">Ymp</strain>
    </source>
</reference>
<evidence type="ECO:0000259" key="2">
    <source>
        <dbReference type="Pfam" id="PF06568"/>
    </source>
</evidence>
<feature type="compositionally biased region" description="Basic and acidic residues" evidence="1">
    <location>
        <begin position="1"/>
        <end position="10"/>
    </location>
</feature>
<accession>A4Y0R6</accession>
<dbReference type="Pfam" id="PF06568">
    <property type="entry name" value="YjiS-like"/>
    <property type="match status" value="1"/>
</dbReference>
<sequence length="80" mass="9462">MSCPSLRHDGSTPWKRTREHRSATDIVSALDWLNLYSLFRRWQRNLQTRRHLARLDAQQLSDIGISGSQRDAELAKPFWR</sequence>
<proteinExistence type="predicted"/>
<feature type="domain" description="YjiS-like" evidence="2">
    <location>
        <begin position="38"/>
        <end position="70"/>
    </location>
</feature>
<gene>
    <name evidence="3" type="ordered locus">Pmen_4435</name>
</gene>
<dbReference type="eggNOG" id="COG5457">
    <property type="taxonomic scope" value="Bacteria"/>
</dbReference>
<evidence type="ECO:0000313" key="3">
    <source>
        <dbReference type="EMBL" id="ABP87182.1"/>
    </source>
</evidence>
<dbReference type="AlphaFoldDB" id="A4Y0R6"/>
<protein>
    <recommendedName>
        <fullName evidence="2">YjiS-like domain-containing protein</fullName>
    </recommendedName>
</protein>
<feature type="region of interest" description="Disordered" evidence="1">
    <location>
        <begin position="1"/>
        <end position="20"/>
    </location>
</feature>
<dbReference type="HOGENOM" id="CLU_184490_5_1_6"/>
<dbReference type="EMBL" id="CP000680">
    <property type="protein sequence ID" value="ABP87182.1"/>
    <property type="molecule type" value="Genomic_DNA"/>
</dbReference>